<evidence type="ECO:0000313" key="3">
    <source>
        <dbReference type="Proteomes" id="UP000646478"/>
    </source>
</evidence>
<organism evidence="2 3">
    <name type="scientific">Brucella endophytica</name>
    <dbReference type="NCBI Taxonomy" id="1963359"/>
    <lineage>
        <taxon>Bacteria</taxon>
        <taxon>Pseudomonadati</taxon>
        <taxon>Pseudomonadota</taxon>
        <taxon>Alphaproteobacteria</taxon>
        <taxon>Hyphomicrobiales</taxon>
        <taxon>Brucellaceae</taxon>
        <taxon>Brucella/Ochrobactrum group</taxon>
        <taxon>Brucella</taxon>
    </lineage>
</organism>
<reference evidence="2" key="2">
    <citation type="submission" date="2020-09" db="EMBL/GenBank/DDBJ databases">
        <authorList>
            <person name="Sun Q."/>
            <person name="Zhou Y."/>
        </authorList>
    </citation>
    <scope>NUCLEOTIDE SEQUENCE</scope>
    <source>
        <strain evidence="2">CGMCC 1.15082</strain>
    </source>
</reference>
<dbReference type="AlphaFoldDB" id="A0A916SH45"/>
<comment type="caution">
    <text evidence="2">The sequence shown here is derived from an EMBL/GenBank/DDBJ whole genome shotgun (WGS) entry which is preliminary data.</text>
</comment>
<sequence length="131" mass="13931">MAAIEAALVLPVFLLLLFGIIEFGRLFWASHALQETATVTARCMGLPQLECSRNGTYDAALASEFAKNTSRGWFIALDPASIALDRDAECQGIGGFSSVALAYEFQTVVPKLIEALAGGTALKATACYPNQ</sequence>
<dbReference type="Proteomes" id="UP000646478">
    <property type="component" value="Unassembled WGS sequence"/>
</dbReference>
<evidence type="ECO:0000313" key="2">
    <source>
        <dbReference type="EMBL" id="GGA99059.1"/>
    </source>
</evidence>
<feature type="domain" description="TadE-like" evidence="1">
    <location>
        <begin position="2"/>
        <end position="42"/>
    </location>
</feature>
<name>A0A916SH45_9HYPH</name>
<keyword evidence="3" id="KW-1185">Reference proteome</keyword>
<reference evidence="2" key="1">
    <citation type="journal article" date="2014" name="Int. J. Syst. Evol. Microbiol.">
        <title>Complete genome sequence of Corynebacterium casei LMG S-19264T (=DSM 44701T), isolated from a smear-ripened cheese.</title>
        <authorList>
            <consortium name="US DOE Joint Genome Institute (JGI-PGF)"/>
            <person name="Walter F."/>
            <person name="Albersmeier A."/>
            <person name="Kalinowski J."/>
            <person name="Ruckert C."/>
        </authorList>
    </citation>
    <scope>NUCLEOTIDE SEQUENCE</scope>
    <source>
        <strain evidence="2">CGMCC 1.15082</strain>
    </source>
</reference>
<dbReference type="EMBL" id="BMHH01000012">
    <property type="protein sequence ID" value="GGA99059.1"/>
    <property type="molecule type" value="Genomic_DNA"/>
</dbReference>
<proteinExistence type="predicted"/>
<accession>A0A916SH45</accession>
<dbReference type="Pfam" id="PF07811">
    <property type="entry name" value="TadE"/>
    <property type="match status" value="1"/>
</dbReference>
<protein>
    <recommendedName>
        <fullName evidence="1">TadE-like domain-containing protein</fullName>
    </recommendedName>
</protein>
<gene>
    <name evidence="2" type="ORF">GCM10011491_29140</name>
</gene>
<dbReference type="InterPro" id="IPR012495">
    <property type="entry name" value="TadE-like_dom"/>
</dbReference>
<evidence type="ECO:0000259" key="1">
    <source>
        <dbReference type="Pfam" id="PF07811"/>
    </source>
</evidence>